<feature type="region of interest" description="Disordered" evidence="1">
    <location>
        <begin position="29"/>
        <end position="233"/>
    </location>
</feature>
<protein>
    <submittedName>
        <fullName evidence="2">Uncharacterized protein</fullName>
    </submittedName>
</protein>
<organism evidence="2 3">
    <name type="scientific">Oedothorax gibbosus</name>
    <dbReference type="NCBI Taxonomy" id="931172"/>
    <lineage>
        <taxon>Eukaryota</taxon>
        <taxon>Metazoa</taxon>
        <taxon>Ecdysozoa</taxon>
        <taxon>Arthropoda</taxon>
        <taxon>Chelicerata</taxon>
        <taxon>Arachnida</taxon>
        <taxon>Araneae</taxon>
        <taxon>Araneomorphae</taxon>
        <taxon>Entelegynae</taxon>
        <taxon>Araneoidea</taxon>
        <taxon>Linyphiidae</taxon>
        <taxon>Erigoninae</taxon>
        <taxon>Oedothorax</taxon>
    </lineage>
</organism>
<name>A0AAV6ULD7_9ARAC</name>
<feature type="compositionally biased region" description="Basic residues" evidence="1">
    <location>
        <begin position="144"/>
        <end position="155"/>
    </location>
</feature>
<dbReference type="Proteomes" id="UP000827092">
    <property type="component" value="Unassembled WGS sequence"/>
</dbReference>
<comment type="caution">
    <text evidence="2">The sequence shown here is derived from an EMBL/GenBank/DDBJ whole genome shotgun (WGS) entry which is preliminary data.</text>
</comment>
<evidence type="ECO:0000313" key="3">
    <source>
        <dbReference type="Proteomes" id="UP000827092"/>
    </source>
</evidence>
<dbReference type="EMBL" id="JAFNEN010000372">
    <property type="protein sequence ID" value="KAG8184509.1"/>
    <property type="molecule type" value="Genomic_DNA"/>
</dbReference>
<gene>
    <name evidence="2" type="ORF">JTE90_002355</name>
</gene>
<keyword evidence="3" id="KW-1185">Reference proteome</keyword>
<evidence type="ECO:0000313" key="2">
    <source>
        <dbReference type="EMBL" id="KAG8184509.1"/>
    </source>
</evidence>
<feature type="compositionally biased region" description="Pro residues" evidence="1">
    <location>
        <begin position="52"/>
        <end position="63"/>
    </location>
</feature>
<reference evidence="2 3" key="1">
    <citation type="journal article" date="2022" name="Nat. Ecol. Evol.">
        <title>A masculinizing supergene underlies an exaggerated male reproductive morph in a spider.</title>
        <authorList>
            <person name="Hendrickx F."/>
            <person name="De Corte Z."/>
            <person name="Sonet G."/>
            <person name="Van Belleghem S.M."/>
            <person name="Kostlbacher S."/>
            <person name="Vangestel C."/>
        </authorList>
    </citation>
    <scope>NUCLEOTIDE SEQUENCE [LARGE SCALE GENOMIC DNA]</scope>
    <source>
        <strain evidence="2">W744_W776</strain>
    </source>
</reference>
<feature type="compositionally biased region" description="Low complexity" evidence="1">
    <location>
        <begin position="101"/>
        <end position="113"/>
    </location>
</feature>
<proteinExistence type="predicted"/>
<sequence>MVRCLPRGMSGPDFLPLRLFGSGPYVPAGRIKELRVPRRPAPQPEQTGTGPPLQPPEPPPRPVGRPSSVRPSRPDNPRSATEWVRSNAASSQLDCVPDPSPTSVDSPHLTPTSSSPPEPVLAAHLGTLDEMAEWIADANLPPPPKRKRRRRHRARITSSSDSDVDPAVIEEMRRNITPNPSPASSVPHSPSQATSPPQLPSSVADPVADFADFPHQSTHPPSPPRDDDDLLPLDDYIPSLNDLLTSAAALSDSRWSEFEALLNEITTRIGIVVHLPPLRDESGSSQPTTTDAGDHRKIQRLYKRNRCRAIRLITEGEGTQCHLEGSTIINHFQEVFSPSEHDPAIFRQAAGRSTIPMDPFSPDEVLNVCLRAKRNPSQWKTSRTILIHKKGDNWRPISLRHPLQAPHWMPCIPPHQLALQRGGALRRPKGVPALRWNFRAPLPRLQGDSPDED</sequence>
<accession>A0AAV6ULD7</accession>
<feature type="compositionally biased region" description="Low complexity" evidence="1">
    <location>
        <begin position="182"/>
        <end position="191"/>
    </location>
</feature>
<evidence type="ECO:0000256" key="1">
    <source>
        <dbReference type="SAM" id="MobiDB-lite"/>
    </source>
</evidence>
<dbReference type="AlphaFoldDB" id="A0AAV6ULD7"/>